<dbReference type="Gene3D" id="3.30.420.10">
    <property type="entry name" value="Ribonuclease H-like superfamily/Ribonuclease H"/>
    <property type="match status" value="1"/>
</dbReference>
<dbReference type="RefSeq" id="WP_115759887.1">
    <property type="nucleotide sequence ID" value="NZ_CP029462.1"/>
</dbReference>
<dbReference type="GO" id="GO:0003676">
    <property type="term" value="F:nucleic acid binding"/>
    <property type="evidence" value="ECO:0007669"/>
    <property type="project" value="InterPro"/>
</dbReference>
<evidence type="ECO:0000256" key="1">
    <source>
        <dbReference type="ARBA" id="ARBA00023172"/>
    </source>
</evidence>
<dbReference type="GO" id="GO:0005829">
    <property type="term" value="C:cytosol"/>
    <property type="evidence" value="ECO:0007669"/>
    <property type="project" value="TreeGrafter"/>
</dbReference>
<keyword evidence="4" id="KW-1185">Reference proteome</keyword>
<dbReference type="OrthoDB" id="1632013at2"/>
<dbReference type="Pfam" id="PF13936">
    <property type="entry name" value="HTH_38"/>
    <property type="match status" value="1"/>
</dbReference>
<proteinExistence type="predicted"/>
<keyword evidence="1" id="KW-0233">DNA recombination</keyword>
<dbReference type="NCBIfam" id="NF033563">
    <property type="entry name" value="transpos_IS30"/>
    <property type="match status" value="1"/>
</dbReference>
<dbReference type="InterPro" id="IPR009057">
    <property type="entry name" value="Homeodomain-like_sf"/>
</dbReference>
<dbReference type="GO" id="GO:0015074">
    <property type="term" value="P:DNA integration"/>
    <property type="evidence" value="ECO:0007669"/>
    <property type="project" value="InterPro"/>
</dbReference>
<dbReference type="GO" id="GO:0032196">
    <property type="term" value="P:transposition"/>
    <property type="evidence" value="ECO:0007669"/>
    <property type="project" value="TreeGrafter"/>
</dbReference>
<gene>
    <name evidence="3" type="ORF">DKB62_06385</name>
</gene>
<accession>A0A346AZC2</accession>
<dbReference type="Gene3D" id="1.10.10.60">
    <property type="entry name" value="Homeodomain-like"/>
    <property type="match status" value="1"/>
</dbReference>
<sequence length="358" mass="41647">MDHIHSNTIEDVRTPGRHLSLEERGMIQALHRQGLSLRNIAAAVGCAHTTVFYELRRGTPDRKSKHGRAPQYMAKRGQKAYAENRKNSRKPCKIDHDDCELFIQWMVERVRQERWSLDACVGYARRNKLFTPEQIPCTKTLYNMLWANKLPLSLFEVPQVLKHKRRRKWVRKNKRMKGRSIEERPAVVDDGTEMGHWEVDTVVGRRAGREAVVFTAVEKVTRNYIAIRIPGRTCAGVEAALAQLQERYGAEYFSQIFKTMTADNGPEFENLSQFENLDTKIYFTHPYSSWERAQNERHNGLLRDFIPKGMSMERFSDEDILNMADTLNQRPRRVLGYHTPPELFDAFLDEVYASECVS</sequence>
<dbReference type="Pfam" id="PF00665">
    <property type="entry name" value="rve"/>
    <property type="match status" value="1"/>
</dbReference>
<dbReference type="EMBL" id="CP029462">
    <property type="protein sequence ID" value="AXL21215.1"/>
    <property type="molecule type" value="Genomic_DNA"/>
</dbReference>
<dbReference type="PANTHER" id="PTHR10948:SF23">
    <property type="entry name" value="TRANSPOSASE INSI FOR INSERTION SEQUENCE ELEMENT IS30A-RELATED"/>
    <property type="match status" value="1"/>
</dbReference>
<dbReference type="SUPFAM" id="SSF46689">
    <property type="entry name" value="Homeodomain-like"/>
    <property type="match status" value="1"/>
</dbReference>
<organism evidence="3 4">
    <name type="scientific">Megasphaera stantonii</name>
    <dbReference type="NCBI Taxonomy" id="2144175"/>
    <lineage>
        <taxon>Bacteria</taxon>
        <taxon>Bacillati</taxon>
        <taxon>Bacillota</taxon>
        <taxon>Negativicutes</taxon>
        <taxon>Veillonellales</taxon>
        <taxon>Veillonellaceae</taxon>
        <taxon>Megasphaera</taxon>
    </lineage>
</organism>
<dbReference type="InterPro" id="IPR025246">
    <property type="entry name" value="IS30-like_HTH"/>
</dbReference>
<dbReference type="SUPFAM" id="SSF53098">
    <property type="entry name" value="Ribonuclease H-like"/>
    <property type="match status" value="1"/>
</dbReference>
<dbReference type="Proteomes" id="UP000254337">
    <property type="component" value="Chromosome"/>
</dbReference>
<dbReference type="AlphaFoldDB" id="A0A346AZC2"/>
<protein>
    <submittedName>
        <fullName evidence="3">IS30 family transposase</fullName>
    </submittedName>
</protein>
<reference evidence="3 4" key="1">
    <citation type="submission" date="2018-05" db="EMBL/GenBank/DDBJ databases">
        <title>Complete genome sequence of Megasphaera sp. AJH120T, isolated from the ceca of a chicken.</title>
        <authorList>
            <person name="Maki J."/>
            <person name="Looft T."/>
        </authorList>
    </citation>
    <scope>NUCLEOTIDE SEQUENCE [LARGE SCALE GENOMIC DNA]</scope>
    <source>
        <strain evidence="3 4">AJH120</strain>
    </source>
</reference>
<dbReference type="InterPro" id="IPR036397">
    <property type="entry name" value="RNaseH_sf"/>
</dbReference>
<evidence type="ECO:0000259" key="2">
    <source>
        <dbReference type="PROSITE" id="PS50994"/>
    </source>
</evidence>
<dbReference type="PANTHER" id="PTHR10948">
    <property type="entry name" value="TRANSPOSASE"/>
    <property type="match status" value="1"/>
</dbReference>
<evidence type="ECO:0000313" key="3">
    <source>
        <dbReference type="EMBL" id="AXL21215.1"/>
    </source>
</evidence>
<dbReference type="GO" id="GO:0006310">
    <property type="term" value="P:DNA recombination"/>
    <property type="evidence" value="ECO:0007669"/>
    <property type="project" value="UniProtKB-KW"/>
</dbReference>
<dbReference type="KEGG" id="meg:DKB62_06385"/>
<dbReference type="InterPro" id="IPR051917">
    <property type="entry name" value="Transposase-Integrase"/>
</dbReference>
<dbReference type="InterPro" id="IPR053392">
    <property type="entry name" value="Transposase_IS30-like"/>
</dbReference>
<evidence type="ECO:0000313" key="4">
    <source>
        <dbReference type="Proteomes" id="UP000254337"/>
    </source>
</evidence>
<dbReference type="PROSITE" id="PS50994">
    <property type="entry name" value="INTEGRASE"/>
    <property type="match status" value="1"/>
</dbReference>
<dbReference type="GO" id="GO:0004803">
    <property type="term" value="F:transposase activity"/>
    <property type="evidence" value="ECO:0007669"/>
    <property type="project" value="TreeGrafter"/>
</dbReference>
<dbReference type="InterPro" id="IPR001584">
    <property type="entry name" value="Integrase_cat-core"/>
</dbReference>
<feature type="domain" description="Integrase catalytic" evidence="2">
    <location>
        <begin position="181"/>
        <end position="348"/>
    </location>
</feature>
<name>A0A346AZC2_9FIRM</name>
<dbReference type="InterPro" id="IPR012337">
    <property type="entry name" value="RNaseH-like_sf"/>
</dbReference>